<keyword evidence="4 7" id="KW-0812">Transmembrane</keyword>
<organism evidence="9 10">
    <name type="scientific">Allocatelliglobosispora scoriae</name>
    <dbReference type="NCBI Taxonomy" id="643052"/>
    <lineage>
        <taxon>Bacteria</taxon>
        <taxon>Bacillati</taxon>
        <taxon>Actinomycetota</taxon>
        <taxon>Actinomycetes</taxon>
        <taxon>Micromonosporales</taxon>
        <taxon>Micromonosporaceae</taxon>
        <taxon>Allocatelliglobosispora</taxon>
    </lineage>
</organism>
<dbReference type="AlphaFoldDB" id="A0A841C184"/>
<name>A0A841C184_9ACTN</name>
<accession>A0A841C184</accession>
<feature type="transmembrane region" description="Helical" evidence="7">
    <location>
        <begin position="301"/>
        <end position="321"/>
    </location>
</feature>
<comment type="caution">
    <text evidence="9">The sequence shown here is derived from an EMBL/GenBank/DDBJ whole genome shotgun (WGS) entry which is preliminary data.</text>
</comment>
<feature type="transmembrane region" description="Helical" evidence="7">
    <location>
        <begin position="278"/>
        <end position="295"/>
    </location>
</feature>
<gene>
    <name evidence="9" type="ORF">F4553_007558</name>
</gene>
<evidence type="ECO:0000313" key="10">
    <source>
        <dbReference type="Proteomes" id="UP000587527"/>
    </source>
</evidence>
<keyword evidence="2" id="KW-0813">Transport</keyword>
<evidence type="ECO:0000256" key="6">
    <source>
        <dbReference type="ARBA" id="ARBA00023136"/>
    </source>
</evidence>
<dbReference type="GO" id="GO:0005886">
    <property type="term" value="C:plasma membrane"/>
    <property type="evidence" value="ECO:0007669"/>
    <property type="project" value="UniProtKB-SubCell"/>
</dbReference>
<evidence type="ECO:0000313" key="9">
    <source>
        <dbReference type="EMBL" id="MBB5874124.1"/>
    </source>
</evidence>
<protein>
    <submittedName>
        <fullName evidence="9">MFS family permease</fullName>
    </submittedName>
</protein>
<keyword evidence="3" id="KW-1003">Cell membrane</keyword>
<comment type="subcellular location">
    <subcellularLocation>
        <location evidence="1">Cell membrane</location>
        <topology evidence="1">Multi-pass membrane protein</topology>
    </subcellularLocation>
</comment>
<feature type="transmembrane region" description="Helical" evidence="7">
    <location>
        <begin position="342"/>
        <end position="362"/>
    </location>
</feature>
<feature type="transmembrane region" description="Helical" evidence="7">
    <location>
        <begin position="138"/>
        <end position="162"/>
    </location>
</feature>
<dbReference type="InterPro" id="IPR020846">
    <property type="entry name" value="MFS_dom"/>
</dbReference>
<dbReference type="Proteomes" id="UP000587527">
    <property type="component" value="Unassembled WGS sequence"/>
</dbReference>
<dbReference type="PROSITE" id="PS50850">
    <property type="entry name" value="MFS"/>
    <property type="match status" value="1"/>
</dbReference>
<keyword evidence="10" id="KW-1185">Reference proteome</keyword>
<evidence type="ECO:0000256" key="1">
    <source>
        <dbReference type="ARBA" id="ARBA00004651"/>
    </source>
</evidence>
<keyword evidence="6 7" id="KW-0472">Membrane</keyword>
<feature type="transmembrane region" description="Helical" evidence="7">
    <location>
        <begin position="39"/>
        <end position="61"/>
    </location>
</feature>
<proteinExistence type="predicted"/>
<feature type="transmembrane region" description="Helical" evidence="7">
    <location>
        <begin position="215"/>
        <end position="236"/>
    </location>
</feature>
<evidence type="ECO:0000256" key="4">
    <source>
        <dbReference type="ARBA" id="ARBA00022692"/>
    </source>
</evidence>
<keyword evidence="5 7" id="KW-1133">Transmembrane helix</keyword>
<evidence type="ECO:0000256" key="7">
    <source>
        <dbReference type="SAM" id="Phobius"/>
    </source>
</evidence>
<feature type="transmembrane region" description="Helical" evidence="7">
    <location>
        <begin position="248"/>
        <end position="266"/>
    </location>
</feature>
<dbReference type="Pfam" id="PF05977">
    <property type="entry name" value="MFS_3"/>
    <property type="match status" value="1"/>
</dbReference>
<dbReference type="EMBL" id="JACHMN010000003">
    <property type="protein sequence ID" value="MBB5874124.1"/>
    <property type="molecule type" value="Genomic_DNA"/>
</dbReference>
<evidence type="ECO:0000256" key="3">
    <source>
        <dbReference type="ARBA" id="ARBA00022475"/>
    </source>
</evidence>
<evidence type="ECO:0000256" key="5">
    <source>
        <dbReference type="ARBA" id="ARBA00022989"/>
    </source>
</evidence>
<feature type="transmembrane region" description="Helical" evidence="7">
    <location>
        <begin position="95"/>
        <end position="126"/>
    </location>
</feature>
<feature type="transmembrane region" description="Helical" evidence="7">
    <location>
        <begin position="68"/>
        <end position="89"/>
    </location>
</feature>
<reference evidence="9 10" key="1">
    <citation type="submission" date="2020-08" db="EMBL/GenBank/DDBJ databases">
        <title>Sequencing the genomes of 1000 actinobacteria strains.</title>
        <authorList>
            <person name="Klenk H.-P."/>
        </authorList>
    </citation>
    <scope>NUCLEOTIDE SEQUENCE [LARGE SCALE GENOMIC DNA]</scope>
    <source>
        <strain evidence="9 10">DSM 45362</strain>
    </source>
</reference>
<feature type="transmembrane region" description="Helical" evidence="7">
    <location>
        <begin position="168"/>
        <end position="185"/>
    </location>
</feature>
<dbReference type="CDD" id="cd06173">
    <property type="entry name" value="MFS_MefA_like"/>
    <property type="match status" value="1"/>
</dbReference>
<dbReference type="SUPFAM" id="SSF103473">
    <property type="entry name" value="MFS general substrate transporter"/>
    <property type="match status" value="1"/>
</dbReference>
<dbReference type="PANTHER" id="PTHR23513">
    <property type="entry name" value="INTEGRAL MEMBRANE EFFLUX PROTEIN-RELATED"/>
    <property type="match status" value="1"/>
</dbReference>
<dbReference type="RefSeq" id="WP_184845982.1">
    <property type="nucleotide sequence ID" value="NZ_JACHMN010000003.1"/>
</dbReference>
<feature type="transmembrane region" description="Helical" evidence="7">
    <location>
        <begin position="368"/>
        <end position="386"/>
    </location>
</feature>
<evidence type="ECO:0000256" key="2">
    <source>
        <dbReference type="ARBA" id="ARBA00022448"/>
    </source>
</evidence>
<dbReference type="InterPro" id="IPR010290">
    <property type="entry name" value="TM_effector"/>
</dbReference>
<dbReference type="PANTHER" id="PTHR23513:SF6">
    <property type="entry name" value="MAJOR FACILITATOR SUPERFAMILY ASSOCIATED DOMAIN-CONTAINING PROTEIN"/>
    <property type="match status" value="1"/>
</dbReference>
<dbReference type="InterPro" id="IPR036259">
    <property type="entry name" value="MFS_trans_sf"/>
</dbReference>
<dbReference type="Gene3D" id="1.20.1250.20">
    <property type="entry name" value="MFS general substrate transporter like domains"/>
    <property type="match status" value="1"/>
</dbReference>
<sequence length="398" mass="40864">MSEFRLLLAASTVSSLGNGVRWIALPLLAAQISADPRAVSLVTAAEQAPFLLFGLLAGVLADRRDRRALMWQADLVRGLIMAAFTVAVLHGTVEIWMVAAIGFLITCGDMINNAAFAGLVPVLVTAERRPKANSRVQIGVLIADPLVGSVLGAVLFGLAAALPFGLDAATFFAAAALVALVPGRFRPQRAARPTIRADLAEGVRFLVRSRPLRQLCLLFAFSQLLGAGLVAILVLYSGRELHLSATGYGLLIASFAVGGVAGALLTPRLAAAIGDRRALLLGIGMCAATTLTMGVTASPTVAAAAVALYGGASSILGLVTTTVRQALVPPELMGRVVSTYQMVVFGVTPLGAIGSGLLAHAAGLRAPFLVASVALVGALGVAAWKIRLPSVSAAEPLL</sequence>
<feature type="domain" description="Major facilitator superfamily (MFS) profile" evidence="8">
    <location>
        <begin position="212"/>
        <end position="398"/>
    </location>
</feature>
<dbReference type="GO" id="GO:0022857">
    <property type="term" value="F:transmembrane transporter activity"/>
    <property type="evidence" value="ECO:0007669"/>
    <property type="project" value="InterPro"/>
</dbReference>
<evidence type="ECO:0000259" key="8">
    <source>
        <dbReference type="PROSITE" id="PS50850"/>
    </source>
</evidence>